<comment type="caution">
    <text evidence="1">The sequence shown here is derived from an EMBL/GenBank/DDBJ whole genome shotgun (WGS) entry which is preliminary data.</text>
</comment>
<dbReference type="Proteomes" id="UP000621447">
    <property type="component" value="Unassembled WGS sequence"/>
</dbReference>
<gene>
    <name evidence="1" type="ORF">HRV97_06510</name>
</gene>
<sequence>MARGCWMAIGMAAGLAACSPGSNEADYNNVRVDPAQAQIDRAAAAQGTRTVAKVGLPVSSPTHTAAQGRALPTAFQGYWGATPDDCALANVDARGRVAIDSDQLRFFERRAAVDTLRERSPTTLAATLAYKGDGERWKHDATLTLEQGGTRLLLVEQGDAVRPGQTMRYQRC</sequence>
<dbReference type="EMBL" id="JABULH010000002">
    <property type="protein sequence ID" value="NTS64808.1"/>
    <property type="molecule type" value="Genomic_DNA"/>
</dbReference>
<keyword evidence="2" id="KW-1185">Reference proteome</keyword>
<evidence type="ECO:0008006" key="3">
    <source>
        <dbReference type="Google" id="ProtNLM"/>
    </source>
</evidence>
<name>A0ABX2JFA0_9SPHN</name>
<proteinExistence type="predicted"/>
<evidence type="ECO:0000313" key="2">
    <source>
        <dbReference type="Proteomes" id="UP000621447"/>
    </source>
</evidence>
<evidence type="ECO:0000313" key="1">
    <source>
        <dbReference type="EMBL" id="NTS64808.1"/>
    </source>
</evidence>
<accession>A0ABX2JFA0</accession>
<dbReference type="RefSeq" id="WP_174193178.1">
    <property type="nucleotide sequence ID" value="NZ_JABULH010000002.1"/>
</dbReference>
<protein>
    <recommendedName>
        <fullName evidence="3">Lipoprotein</fullName>
    </recommendedName>
</protein>
<organism evidence="1 2">
    <name type="scientific">Sphingomonas hominis</name>
    <dbReference type="NCBI Taxonomy" id="2741495"/>
    <lineage>
        <taxon>Bacteria</taxon>
        <taxon>Pseudomonadati</taxon>
        <taxon>Pseudomonadota</taxon>
        <taxon>Alphaproteobacteria</taxon>
        <taxon>Sphingomonadales</taxon>
        <taxon>Sphingomonadaceae</taxon>
        <taxon>Sphingomonas</taxon>
    </lineage>
</organism>
<reference evidence="1 2" key="1">
    <citation type="submission" date="2020-06" db="EMBL/GenBank/DDBJ databases">
        <title>Sphingomonas hominis sp. nov., a member of the Sphingomonas, isolated from the hair of a 22-year-old girl.</title>
        <authorList>
            <person name="Zhang D.-F."/>
            <person name="Cui X.-W."/>
        </authorList>
    </citation>
    <scope>NUCLEOTIDE SEQUENCE [LARGE SCALE GENOMIC DNA]</scope>
    <source>
        <strain evidence="1 2">HHU CXW</strain>
    </source>
</reference>
<dbReference type="PROSITE" id="PS51257">
    <property type="entry name" value="PROKAR_LIPOPROTEIN"/>
    <property type="match status" value="1"/>
</dbReference>